<dbReference type="RefSeq" id="WP_236727150.1">
    <property type="nucleotide sequence ID" value="NZ_JRVC01000013.1"/>
</dbReference>
<dbReference type="PANTHER" id="PTHR43976:SF16">
    <property type="entry name" value="SHORT-CHAIN DEHYDROGENASE_REDUCTASE FAMILY PROTEIN"/>
    <property type="match status" value="1"/>
</dbReference>
<dbReference type="PRINTS" id="PR00080">
    <property type="entry name" value="SDRFAMILY"/>
</dbReference>
<dbReference type="PRINTS" id="PR00081">
    <property type="entry name" value="GDHRDH"/>
</dbReference>
<dbReference type="PANTHER" id="PTHR43976">
    <property type="entry name" value="SHORT CHAIN DEHYDROGENASE"/>
    <property type="match status" value="1"/>
</dbReference>
<accession>A0A0B8ZG32</accession>
<dbReference type="InterPro" id="IPR036291">
    <property type="entry name" value="NAD(P)-bd_dom_sf"/>
</dbReference>
<evidence type="ECO:0000256" key="1">
    <source>
        <dbReference type="ARBA" id="ARBA00006484"/>
    </source>
</evidence>
<evidence type="ECO:0000313" key="4">
    <source>
        <dbReference type="Proteomes" id="UP000031338"/>
    </source>
</evidence>
<reference evidence="3 4" key="1">
    <citation type="submission" date="2014-10" db="EMBL/GenBank/DDBJ databases">
        <title>Draft genome sequence of Novosphingobium subterraneum DSM 12447.</title>
        <authorList>
            <person name="Gan H.M."/>
            <person name="Gan H.Y."/>
            <person name="Savka M.A."/>
        </authorList>
    </citation>
    <scope>NUCLEOTIDE SEQUENCE [LARGE SCALE GENOMIC DNA]</scope>
    <source>
        <strain evidence="3 4">DSM 12447</strain>
    </source>
</reference>
<gene>
    <name evidence="3" type="ORF">NJ75_02793</name>
</gene>
<name>A0A0B8ZG32_9SPHN</name>
<dbReference type="EMBL" id="JRVC01000013">
    <property type="protein sequence ID" value="KHS45204.1"/>
    <property type="molecule type" value="Genomic_DNA"/>
</dbReference>
<dbReference type="AlphaFoldDB" id="A0A0B8ZG32"/>
<dbReference type="Gene3D" id="3.40.50.720">
    <property type="entry name" value="NAD(P)-binding Rossmann-like Domain"/>
    <property type="match status" value="1"/>
</dbReference>
<dbReference type="Proteomes" id="UP000031338">
    <property type="component" value="Unassembled WGS sequence"/>
</dbReference>
<dbReference type="PATRIC" id="fig|48936.3.peg.2807"/>
<dbReference type="InterPro" id="IPR051911">
    <property type="entry name" value="SDR_oxidoreductase"/>
</dbReference>
<proteinExistence type="inferred from homology"/>
<protein>
    <submittedName>
        <fullName evidence="3">SDR-family protein</fullName>
    </submittedName>
</protein>
<sequence length="171" mass="17845">MSNHWFLTGASSGIGRHLAELILAAGDDLTATARKPESLDDLAAKYPSQLRVEALDVTVKDDIAAVVARAQARRPVDILVNNAGGGVIGATEEMSDAEVEGQIALNLMAPIHITRAFVPAMRLRGSGRIIQISSASGQGSLPTSSLYHVAKWGLEASANASARSLNPSTCS</sequence>
<dbReference type="Pfam" id="PF00106">
    <property type="entry name" value="adh_short"/>
    <property type="match status" value="1"/>
</dbReference>
<comment type="similarity">
    <text evidence="1">Belongs to the short-chain dehydrogenases/reductases (SDR) family.</text>
</comment>
<keyword evidence="4" id="KW-1185">Reference proteome</keyword>
<dbReference type="SUPFAM" id="SSF51735">
    <property type="entry name" value="NAD(P)-binding Rossmann-fold domains"/>
    <property type="match status" value="1"/>
</dbReference>
<organism evidence="3 4">
    <name type="scientific">Novosphingobium subterraneum</name>
    <dbReference type="NCBI Taxonomy" id="48936"/>
    <lineage>
        <taxon>Bacteria</taxon>
        <taxon>Pseudomonadati</taxon>
        <taxon>Pseudomonadota</taxon>
        <taxon>Alphaproteobacteria</taxon>
        <taxon>Sphingomonadales</taxon>
        <taxon>Sphingomonadaceae</taxon>
        <taxon>Novosphingobium</taxon>
    </lineage>
</organism>
<dbReference type="GO" id="GO:0016491">
    <property type="term" value="F:oxidoreductase activity"/>
    <property type="evidence" value="ECO:0007669"/>
    <property type="project" value="UniProtKB-KW"/>
</dbReference>
<evidence type="ECO:0000256" key="2">
    <source>
        <dbReference type="ARBA" id="ARBA00023002"/>
    </source>
</evidence>
<comment type="caution">
    <text evidence="3">The sequence shown here is derived from an EMBL/GenBank/DDBJ whole genome shotgun (WGS) entry which is preliminary data.</text>
</comment>
<keyword evidence="2" id="KW-0560">Oxidoreductase</keyword>
<dbReference type="STRING" id="48936.NJ75_02793"/>
<dbReference type="InterPro" id="IPR002347">
    <property type="entry name" value="SDR_fam"/>
</dbReference>
<evidence type="ECO:0000313" key="3">
    <source>
        <dbReference type="EMBL" id="KHS45204.1"/>
    </source>
</evidence>